<gene>
    <name evidence="2" type="ORF">CRP01_00095</name>
</gene>
<comment type="caution">
    <text evidence="2">The sequence shown here is derived from an EMBL/GenBank/DDBJ whole genome shotgun (WGS) entry which is preliminary data.</text>
</comment>
<dbReference type="Proteomes" id="UP000223913">
    <property type="component" value="Unassembled WGS sequence"/>
</dbReference>
<keyword evidence="1" id="KW-0472">Membrane</keyword>
<keyword evidence="3" id="KW-1185">Reference proteome</keyword>
<sequence length="332" mass="37621">MQFTEKIKKQLDNIRQFKLQEDRAILLSCIGIALVFWILVKLSQEYTSQKQVSFTYLAPEDLALTNIPPDDVYATLKGTGWNLMFEYLANSTIPVHFNIGEVGEFNLNRAQLRAELLAALASKELDITEINYDEINLRAEEKSTKRVPLRFRLRLEFAPEHHLSAPLRIDPDSVTLTGAYSVLNNFTSWPTDTLEFLDLTNTVTLAIPVQKPPPEIQLSARETELTIPVESYTEKSFFVPVTLKNPPSDSLKVFPDKIKVSFAVGLSQYDSVHYTDFQLMADLKATSLEKGKNTVPVEITAQPKAVKNVVLSRKSVEFFILKPEENKTDKPQ</sequence>
<evidence type="ECO:0000256" key="1">
    <source>
        <dbReference type="SAM" id="Phobius"/>
    </source>
</evidence>
<evidence type="ECO:0000313" key="3">
    <source>
        <dbReference type="Proteomes" id="UP000223913"/>
    </source>
</evidence>
<feature type="transmembrane region" description="Helical" evidence="1">
    <location>
        <begin position="24"/>
        <end position="40"/>
    </location>
</feature>
<protein>
    <recommendedName>
        <fullName evidence="4">YbbR-like domain-containing protein</fullName>
    </recommendedName>
</protein>
<dbReference type="Gene3D" id="2.170.120.40">
    <property type="entry name" value="YbbR-like domain"/>
    <property type="match status" value="1"/>
</dbReference>
<dbReference type="OrthoDB" id="1115707at2"/>
<accession>A0A2D0NIY0</accession>
<dbReference type="InterPro" id="IPR053154">
    <property type="entry name" value="c-di-AMP_regulator"/>
</dbReference>
<proteinExistence type="predicted"/>
<dbReference type="AlphaFoldDB" id="A0A2D0NIY0"/>
<dbReference type="PANTHER" id="PTHR37804:SF1">
    <property type="entry name" value="CDAA REGULATORY PROTEIN CDAR"/>
    <property type="match status" value="1"/>
</dbReference>
<keyword evidence="1" id="KW-0812">Transmembrane</keyword>
<evidence type="ECO:0008006" key="4">
    <source>
        <dbReference type="Google" id="ProtNLM"/>
    </source>
</evidence>
<keyword evidence="1" id="KW-1133">Transmembrane helix</keyword>
<name>A0A2D0NIY0_FLAN2</name>
<evidence type="ECO:0000313" key="2">
    <source>
        <dbReference type="EMBL" id="PHN08350.1"/>
    </source>
</evidence>
<dbReference type="RefSeq" id="WP_099147942.1">
    <property type="nucleotide sequence ID" value="NZ_PDUD01000001.1"/>
</dbReference>
<dbReference type="EMBL" id="PDUD01000001">
    <property type="protein sequence ID" value="PHN08350.1"/>
    <property type="molecule type" value="Genomic_DNA"/>
</dbReference>
<dbReference type="PANTHER" id="PTHR37804">
    <property type="entry name" value="CDAA REGULATORY PROTEIN CDAR"/>
    <property type="match status" value="1"/>
</dbReference>
<organism evidence="2 3">
    <name type="scientific">Flavilitoribacter nigricans (strain ATCC 23147 / DSM 23189 / NBRC 102662 / NCIMB 1420 / SS-2)</name>
    <name type="common">Lewinella nigricans</name>
    <dbReference type="NCBI Taxonomy" id="1122177"/>
    <lineage>
        <taxon>Bacteria</taxon>
        <taxon>Pseudomonadati</taxon>
        <taxon>Bacteroidota</taxon>
        <taxon>Saprospiria</taxon>
        <taxon>Saprospirales</taxon>
        <taxon>Lewinellaceae</taxon>
        <taxon>Flavilitoribacter</taxon>
    </lineage>
</organism>
<dbReference type="Gene3D" id="2.170.120.30">
    <property type="match status" value="1"/>
</dbReference>
<reference evidence="2 3" key="1">
    <citation type="submission" date="2017-10" db="EMBL/GenBank/DDBJ databases">
        <title>The draft genome sequence of Lewinella nigricans NBRC 102662.</title>
        <authorList>
            <person name="Wang K."/>
        </authorList>
    </citation>
    <scope>NUCLEOTIDE SEQUENCE [LARGE SCALE GENOMIC DNA]</scope>
    <source>
        <strain evidence="2 3">NBRC 102662</strain>
    </source>
</reference>